<reference evidence="1 2" key="1">
    <citation type="submission" date="2017-07" db="EMBL/GenBank/DDBJ databases">
        <title>Genome sequence of the Sordaria macrospora wild type strain R19027.</title>
        <authorList>
            <person name="Nowrousian M."/>
            <person name="Teichert I."/>
            <person name="Kueck U."/>
        </authorList>
    </citation>
    <scope>NUCLEOTIDE SEQUENCE [LARGE SCALE GENOMIC DNA]</scope>
    <source>
        <strain evidence="1 2">R19027</strain>
        <tissue evidence="1">Mycelium</tissue>
    </source>
</reference>
<comment type="caution">
    <text evidence="1">The sequence shown here is derived from an EMBL/GenBank/DDBJ whole genome shotgun (WGS) entry which is preliminary data.</text>
</comment>
<accession>A0A8S8ZRI4</accession>
<protein>
    <submittedName>
        <fullName evidence="1">Uncharacterized protein</fullName>
    </submittedName>
</protein>
<dbReference type="Proteomes" id="UP000433876">
    <property type="component" value="Unassembled WGS sequence"/>
</dbReference>
<gene>
    <name evidence="1" type="ORF">SMACR_05122</name>
</gene>
<sequence length="189" mass="22034">MSTQRVHPFWLVLTDEDAHGLQQYGVLDLTYESGYQELHRDCFFRHDDISNALRGNPKPTDMLKIPLILISRRVLIWLGFSDKQADLLWPPVERFLNKNEIKSLKDGQAALSLFQNTIEYHIRRENVCDTIPALNTFTDDDNEWRQILHAYGLSQQFADMIMDPRFPLGIVTQNTRNLQEENSSNLEES</sequence>
<dbReference type="VEuPathDB" id="FungiDB:SMAC_05122"/>
<evidence type="ECO:0000313" key="1">
    <source>
        <dbReference type="EMBL" id="KAA8632039.1"/>
    </source>
</evidence>
<dbReference type="EMBL" id="NMPR01000063">
    <property type="protein sequence ID" value="KAA8632039.1"/>
    <property type="molecule type" value="Genomic_DNA"/>
</dbReference>
<organism evidence="1 2">
    <name type="scientific">Sordaria macrospora</name>
    <dbReference type="NCBI Taxonomy" id="5147"/>
    <lineage>
        <taxon>Eukaryota</taxon>
        <taxon>Fungi</taxon>
        <taxon>Dikarya</taxon>
        <taxon>Ascomycota</taxon>
        <taxon>Pezizomycotina</taxon>
        <taxon>Sordariomycetes</taxon>
        <taxon>Sordariomycetidae</taxon>
        <taxon>Sordariales</taxon>
        <taxon>Sordariaceae</taxon>
        <taxon>Sordaria</taxon>
    </lineage>
</organism>
<dbReference type="AlphaFoldDB" id="A0A8S8ZRI4"/>
<name>A0A8S8ZRI4_SORMA</name>
<evidence type="ECO:0000313" key="2">
    <source>
        <dbReference type="Proteomes" id="UP000433876"/>
    </source>
</evidence>
<proteinExistence type="predicted"/>